<organism evidence="1 2">
    <name type="scientific">Alteribacillus persepolensis</name>
    <dbReference type="NCBI Taxonomy" id="568899"/>
    <lineage>
        <taxon>Bacteria</taxon>
        <taxon>Bacillati</taxon>
        <taxon>Bacillota</taxon>
        <taxon>Bacilli</taxon>
        <taxon>Bacillales</taxon>
        <taxon>Bacillaceae</taxon>
        <taxon>Alteribacillus</taxon>
    </lineage>
</organism>
<dbReference type="EMBL" id="FNDK01000001">
    <property type="protein sequence ID" value="SDH02603.1"/>
    <property type="molecule type" value="Genomic_DNA"/>
</dbReference>
<evidence type="ECO:0000313" key="2">
    <source>
        <dbReference type="Proteomes" id="UP000199163"/>
    </source>
</evidence>
<proteinExistence type="predicted"/>
<dbReference type="Proteomes" id="UP000199163">
    <property type="component" value="Unassembled WGS sequence"/>
</dbReference>
<gene>
    <name evidence="1" type="ORF">SAMN05192534_101364</name>
</gene>
<evidence type="ECO:0008006" key="3">
    <source>
        <dbReference type="Google" id="ProtNLM"/>
    </source>
</evidence>
<reference evidence="1 2" key="1">
    <citation type="submission" date="2016-10" db="EMBL/GenBank/DDBJ databases">
        <authorList>
            <person name="de Groot N.N."/>
        </authorList>
    </citation>
    <scope>NUCLEOTIDE SEQUENCE [LARGE SCALE GENOMIC DNA]</scope>
    <source>
        <strain evidence="1 2">DSM 21632</strain>
    </source>
</reference>
<sequence>MLKELNEQDYNSVVENAEEPIILKFTADW</sequence>
<dbReference type="AlphaFoldDB" id="A0A1G7Z1L6"/>
<keyword evidence="2" id="KW-1185">Reference proteome</keyword>
<evidence type="ECO:0000313" key="1">
    <source>
        <dbReference type="EMBL" id="SDH02603.1"/>
    </source>
</evidence>
<name>A0A1G7Z1L6_9BACI</name>
<protein>
    <recommendedName>
        <fullName evidence="3">Thioredoxin</fullName>
    </recommendedName>
</protein>
<accession>A0A1G7Z1L6</accession>